<feature type="transmembrane region" description="Helical" evidence="7">
    <location>
        <begin position="531"/>
        <end position="550"/>
    </location>
</feature>
<name>A0A5C5G6J5_9BASI</name>
<dbReference type="OrthoDB" id="378564at2759"/>
<proteinExistence type="inferred from homology"/>
<feature type="compositionally biased region" description="Acidic residues" evidence="6">
    <location>
        <begin position="224"/>
        <end position="236"/>
    </location>
</feature>
<keyword evidence="3 7" id="KW-0812">Transmembrane</keyword>
<evidence type="ECO:0000256" key="4">
    <source>
        <dbReference type="ARBA" id="ARBA00022989"/>
    </source>
</evidence>
<feature type="compositionally biased region" description="Low complexity" evidence="6">
    <location>
        <begin position="86"/>
        <end position="101"/>
    </location>
</feature>
<evidence type="ECO:0000256" key="3">
    <source>
        <dbReference type="ARBA" id="ARBA00022692"/>
    </source>
</evidence>
<feature type="compositionally biased region" description="Low complexity" evidence="6">
    <location>
        <begin position="58"/>
        <end position="68"/>
    </location>
</feature>
<comment type="subcellular location">
    <subcellularLocation>
        <location evidence="1">Membrane</location>
        <topology evidence="1">Multi-pass membrane protein</topology>
    </subcellularLocation>
</comment>
<comment type="caution">
    <text evidence="8">The sequence shown here is derived from an EMBL/GenBank/DDBJ whole genome shotgun (WGS) entry which is preliminary data.</text>
</comment>
<evidence type="ECO:0000313" key="9">
    <source>
        <dbReference type="Proteomes" id="UP000311382"/>
    </source>
</evidence>
<comment type="similarity">
    <text evidence="2">Belongs to the CLPTM1 family.</text>
</comment>
<protein>
    <submittedName>
        <fullName evidence="8">Cleft lip and palate associated transmembrane protein</fullName>
    </submittedName>
</protein>
<feature type="compositionally biased region" description="Low complexity" evidence="6">
    <location>
        <begin position="1"/>
        <end position="20"/>
    </location>
</feature>
<dbReference type="PANTHER" id="PTHR21347:SF0">
    <property type="entry name" value="LIPID SCRAMBLASE CLPTM1L"/>
    <property type="match status" value="1"/>
</dbReference>
<feature type="transmembrane region" description="Helical" evidence="7">
    <location>
        <begin position="492"/>
        <end position="511"/>
    </location>
</feature>
<feature type="region of interest" description="Disordered" evidence="6">
    <location>
        <begin position="46"/>
        <end position="105"/>
    </location>
</feature>
<evidence type="ECO:0000256" key="1">
    <source>
        <dbReference type="ARBA" id="ARBA00004141"/>
    </source>
</evidence>
<feature type="transmembrane region" description="Helical" evidence="7">
    <location>
        <begin position="431"/>
        <end position="448"/>
    </location>
</feature>
<evidence type="ECO:0000256" key="2">
    <source>
        <dbReference type="ARBA" id="ARBA00009310"/>
    </source>
</evidence>
<evidence type="ECO:0000256" key="5">
    <source>
        <dbReference type="ARBA" id="ARBA00023136"/>
    </source>
</evidence>
<feature type="transmembrane region" description="Helical" evidence="7">
    <location>
        <begin position="402"/>
        <end position="425"/>
    </location>
</feature>
<feature type="region of interest" description="Disordered" evidence="6">
    <location>
        <begin position="216"/>
        <end position="236"/>
    </location>
</feature>
<dbReference type="Proteomes" id="UP000311382">
    <property type="component" value="Unassembled WGS sequence"/>
</dbReference>
<dbReference type="STRING" id="5288.A0A5C5G6J5"/>
<feature type="transmembrane region" description="Helical" evidence="7">
    <location>
        <begin position="369"/>
        <end position="390"/>
    </location>
</feature>
<dbReference type="EMBL" id="SOZI01000001">
    <property type="protein sequence ID" value="TNY24670.1"/>
    <property type="molecule type" value="Genomic_DNA"/>
</dbReference>
<organism evidence="8 9">
    <name type="scientific">Rhodotorula diobovata</name>
    <dbReference type="NCBI Taxonomy" id="5288"/>
    <lineage>
        <taxon>Eukaryota</taxon>
        <taxon>Fungi</taxon>
        <taxon>Dikarya</taxon>
        <taxon>Basidiomycota</taxon>
        <taxon>Pucciniomycotina</taxon>
        <taxon>Microbotryomycetes</taxon>
        <taxon>Sporidiobolales</taxon>
        <taxon>Sporidiobolaceae</taxon>
        <taxon>Rhodotorula</taxon>
    </lineage>
</organism>
<dbReference type="AlphaFoldDB" id="A0A5C5G6J5"/>
<dbReference type="GO" id="GO:0012505">
    <property type="term" value="C:endomembrane system"/>
    <property type="evidence" value="ECO:0007669"/>
    <property type="project" value="TreeGrafter"/>
</dbReference>
<dbReference type="PANTHER" id="PTHR21347">
    <property type="entry name" value="CLEFT LIP AND PALATE ASSOCIATED TRANSMEMBRANE PROTEIN-RELATED"/>
    <property type="match status" value="1"/>
</dbReference>
<evidence type="ECO:0000313" key="8">
    <source>
        <dbReference type="EMBL" id="TNY24670.1"/>
    </source>
</evidence>
<dbReference type="Pfam" id="PF05602">
    <property type="entry name" value="CLPTM1"/>
    <property type="match status" value="1"/>
</dbReference>
<keyword evidence="9" id="KW-1185">Reference proteome</keyword>
<dbReference type="InterPro" id="IPR008429">
    <property type="entry name" value="CLPTM1"/>
</dbReference>
<gene>
    <name evidence="8" type="ORF">DMC30DRAFT_412909</name>
</gene>
<evidence type="ECO:0000256" key="7">
    <source>
        <dbReference type="SAM" id="Phobius"/>
    </source>
</evidence>
<accession>A0A5C5G6J5</accession>
<keyword evidence="5 7" id="KW-0472">Membrane</keyword>
<feature type="region of interest" description="Disordered" evidence="6">
    <location>
        <begin position="1"/>
        <end position="23"/>
    </location>
</feature>
<evidence type="ECO:0000256" key="6">
    <source>
        <dbReference type="SAM" id="MobiDB-lite"/>
    </source>
</evidence>
<feature type="region of interest" description="Disordered" evidence="6">
    <location>
        <begin position="656"/>
        <end position="675"/>
    </location>
</feature>
<reference evidence="8 9" key="1">
    <citation type="submission" date="2019-03" db="EMBL/GenBank/DDBJ databases">
        <title>Rhodosporidium diobovatum UCD-FST 08-225 genome sequencing, assembly, and annotation.</title>
        <authorList>
            <person name="Fakankun I.U."/>
            <person name="Fristensky B."/>
            <person name="Levin D.B."/>
        </authorList>
    </citation>
    <scope>NUCLEOTIDE SEQUENCE [LARGE SCALE GENOMIC DNA]</scope>
    <source>
        <strain evidence="8 9">UCD-FST 08-225</strain>
    </source>
</reference>
<keyword evidence="4 7" id="KW-1133">Transmembrane helix</keyword>
<sequence length="675" mass="75754">MATQQGAAPPAQQAAEPAGPGISGALKNAAFAWIAVQGVQWLVSGKKPFTPVTPPPAASSADTSSDTPEGVPKAGPAAPVNPGKGQSQQQQQQRPQQVQQPPLVPTWPHKSLLDIAIKLSPSADPLAVDLRDESFPGVTWTGVEWSNTKWSHVWETEWDVPEAVQHNASFYLDAFVTRTGLSPDPRDASYPGKGEVLHVRKPLIRYVPQKRVRATKNLLSGKPDDEDDKDEVESEEEFRNRPIVSAYYPNVTLELVGDPANVAYATLPPPVKQHVRIAREGAKTFDDKQAYFPILFPNTFWDLSSQLQPVNTTTKRLPLRVEFKPSSYFKFQLQSTMDEAFTKQSTSMGGSGGGELDEIKRILLETNPLLLITTVVVSILHMLFEFLAFAGDIAHTRSRKGLVGVSVRTILTNVFVQFVVLLYLIDQSEETNYMIILSSGIGLAIEAWKITKAVDIRVVPYPAHPLLPYKVEVHDKHVLNEDELRTQEYDKAAFKIVGLGTAPFLVGWTIYSMLYQSHRSWYSFTIQTLTTFVQMFGFVQLVPQLIINYARHRERVPSWFPFRLLTNPACVKQRLKSVAHIPMKALFYKLLATTLDDFFSFIIKMPLLHRLACFRDDVVFVALLYQMWIYRVDPTRENEYGQKLTDEEAKKLLEAQAKKDRAHVEASAGETKKTQ</sequence>
<dbReference type="GO" id="GO:0016020">
    <property type="term" value="C:membrane"/>
    <property type="evidence" value="ECO:0007669"/>
    <property type="project" value="UniProtKB-SubCell"/>
</dbReference>